<dbReference type="EMBL" id="JAPDOD010000005">
    <property type="protein sequence ID" value="MDA0160477.1"/>
    <property type="molecule type" value="Genomic_DNA"/>
</dbReference>
<feature type="chain" id="PRO_5040921365" description="Bacterial Ig domain-containing protein" evidence="2">
    <location>
        <begin position="19"/>
        <end position="416"/>
    </location>
</feature>
<organism evidence="3 4">
    <name type="scientific">Solirubrobacter ginsenosidimutans</name>
    <dbReference type="NCBI Taxonomy" id="490573"/>
    <lineage>
        <taxon>Bacteria</taxon>
        <taxon>Bacillati</taxon>
        <taxon>Actinomycetota</taxon>
        <taxon>Thermoleophilia</taxon>
        <taxon>Solirubrobacterales</taxon>
        <taxon>Solirubrobacteraceae</taxon>
        <taxon>Solirubrobacter</taxon>
    </lineage>
</organism>
<proteinExistence type="predicted"/>
<dbReference type="RefSeq" id="WP_270039337.1">
    <property type="nucleotide sequence ID" value="NZ_JAPDOD010000005.1"/>
</dbReference>
<feature type="region of interest" description="Disordered" evidence="1">
    <location>
        <begin position="358"/>
        <end position="416"/>
    </location>
</feature>
<evidence type="ECO:0000313" key="3">
    <source>
        <dbReference type="EMBL" id="MDA0160477.1"/>
    </source>
</evidence>
<comment type="caution">
    <text evidence="3">The sequence shown here is derived from an EMBL/GenBank/DDBJ whole genome shotgun (WGS) entry which is preliminary data.</text>
</comment>
<evidence type="ECO:0000313" key="4">
    <source>
        <dbReference type="Proteomes" id="UP001149140"/>
    </source>
</evidence>
<evidence type="ECO:0008006" key="5">
    <source>
        <dbReference type="Google" id="ProtNLM"/>
    </source>
</evidence>
<accession>A0A9X3MRH9</accession>
<name>A0A9X3MRH9_9ACTN</name>
<evidence type="ECO:0000256" key="2">
    <source>
        <dbReference type="SAM" id="SignalP"/>
    </source>
</evidence>
<sequence>MRLLVAALVVLTWGLAGARPVHADELSPGQYAVRSCPLTKTAHDVSNGGWTWTLSAGAPLRALSSCDSTGTFGIDMSDMTVPGNSGAQWAFRAPFGTRIAKLSFERRIHRSSGFDYALLGADIAYEVWTDPSPVPFPEGWGKITLSDTQGVTVSMTCPNYLPCGPQPDQYAFVRGFEADMLDVAAPTIQYAVTTDQAPRARPSTFAINADVVDQGAGIKSMTILIDGQPAAAVTNTSGTCSASPFSVPSPCPLTGHISVPIAASVLEGGEGQFEIEAIDAGGNRTRTAPVPFWTFGHYGSSSAPQQQSVPTRRGVLSMAFKGTSKTKLAARYDAPPTITGTVRDTSRAAIPGTSVQIDTRPLVTGGDSLSSRRFRRTRTASSRTGSRVALHARSGRPRRPATPPPSPCCESRSRPR</sequence>
<protein>
    <recommendedName>
        <fullName evidence="5">Bacterial Ig domain-containing protein</fullName>
    </recommendedName>
</protein>
<reference evidence="3" key="1">
    <citation type="submission" date="2022-10" db="EMBL/GenBank/DDBJ databases">
        <title>The WGS of Solirubrobacter ginsenosidimutans DSM 21036.</title>
        <authorList>
            <person name="Jiang Z."/>
        </authorList>
    </citation>
    <scope>NUCLEOTIDE SEQUENCE</scope>
    <source>
        <strain evidence="3">DSM 21036</strain>
    </source>
</reference>
<dbReference type="AlphaFoldDB" id="A0A9X3MRH9"/>
<keyword evidence="4" id="KW-1185">Reference proteome</keyword>
<evidence type="ECO:0000256" key="1">
    <source>
        <dbReference type="SAM" id="MobiDB-lite"/>
    </source>
</evidence>
<gene>
    <name evidence="3" type="ORF">OM076_09385</name>
</gene>
<dbReference type="Proteomes" id="UP001149140">
    <property type="component" value="Unassembled WGS sequence"/>
</dbReference>
<feature type="signal peptide" evidence="2">
    <location>
        <begin position="1"/>
        <end position="18"/>
    </location>
</feature>
<keyword evidence="2" id="KW-0732">Signal</keyword>